<evidence type="ECO:0000313" key="11">
    <source>
        <dbReference type="Proteomes" id="UP000789831"/>
    </source>
</evidence>
<gene>
    <name evidence="10" type="ORF">AGERDE_LOCUS5897</name>
</gene>
<keyword evidence="7" id="KW-0663">Pyridoxal phosphate</keyword>
<comment type="caution">
    <text evidence="10">The sequence shown here is derived from an EMBL/GenBank/DDBJ whole genome shotgun (WGS) entry which is preliminary data.</text>
</comment>
<dbReference type="PROSITE" id="PS00105">
    <property type="entry name" value="AA_TRANSFER_CLASS_1"/>
    <property type="match status" value="1"/>
</dbReference>
<dbReference type="GO" id="GO:0030170">
    <property type="term" value="F:pyridoxal phosphate binding"/>
    <property type="evidence" value="ECO:0007669"/>
    <property type="project" value="InterPro"/>
</dbReference>
<comment type="similarity">
    <text evidence="2">Belongs to the class-I pyridoxal-phosphate-dependent aminotransferase family.</text>
</comment>
<organism evidence="10 11">
    <name type="scientific">Ambispora gerdemannii</name>
    <dbReference type="NCBI Taxonomy" id="144530"/>
    <lineage>
        <taxon>Eukaryota</taxon>
        <taxon>Fungi</taxon>
        <taxon>Fungi incertae sedis</taxon>
        <taxon>Mucoromycota</taxon>
        <taxon>Glomeromycotina</taxon>
        <taxon>Glomeromycetes</taxon>
        <taxon>Archaeosporales</taxon>
        <taxon>Ambisporaceae</taxon>
        <taxon>Ambispora</taxon>
    </lineage>
</organism>
<dbReference type="CDD" id="cd00609">
    <property type="entry name" value="AAT_like"/>
    <property type="match status" value="1"/>
</dbReference>
<dbReference type="InterPro" id="IPR004838">
    <property type="entry name" value="NHTrfase_class1_PyrdxlP-BS"/>
</dbReference>
<dbReference type="SUPFAM" id="SSF53383">
    <property type="entry name" value="PLP-dependent transferases"/>
    <property type="match status" value="1"/>
</dbReference>
<evidence type="ECO:0000259" key="9">
    <source>
        <dbReference type="Pfam" id="PF00155"/>
    </source>
</evidence>
<evidence type="ECO:0000256" key="1">
    <source>
        <dbReference type="ARBA" id="ARBA00001933"/>
    </source>
</evidence>
<evidence type="ECO:0000256" key="5">
    <source>
        <dbReference type="ARBA" id="ARBA00022576"/>
    </source>
</evidence>
<dbReference type="PANTHER" id="PTHR43807:SF20">
    <property type="entry name" value="FI04487P"/>
    <property type="match status" value="1"/>
</dbReference>
<dbReference type="FunFam" id="3.90.1150.10:FF:000021">
    <property type="entry name" value="Kynurenine--oxoglutarate transaminase 3"/>
    <property type="match status" value="1"/>
</dbReference>
<comment type="cofactor">
    <cofactor evidence="1">
        <name>pyridoxal 5'-phosphate</name>
        <dbReference type="ChEBI" id="CHEBI:597326"/>
    </cofactor>
</comment>
<dbReference type="InterPro" id="IPR015424">
    <property type="entry name" value="PyrdxlP-dep_Trfase"/>
</dbReference>
<evidence type="ECO:0000256" key="3">
    <source>
        <dbReference type="ARBA" id="ARBA00011738"/>
    </source>
</evidence>
<dbReference type="Gene3D" id="3.40.640.10">
    <property type="entry name" value="Type I PLP-dependent aspartate aminotransferase-like (Major domain)"/>
    <property type="match status" value="1"/>
</dbReference>
<dbReference type="PANTHER" id="PTHR43807">
    <property type="entry name" value="FI04487P"/>
    <property type="match status" value="1"/>
</dbReference>
<evidence type="ECO:0000256" key="6">
    <source>
        <dbReference type="ARBA" id="ARBA00022679"/>
    </source>
</evidence>
<evidence type="ECO:0000256" key="2">
    <source>
        <dbReference type="ARBA" id="ARBA00007441"/>
    </source>
</evidence>
<dbReference type="AlphaFoldDB" id="A0A9N9FHR9"/>
<reference evidence="10" key="1">
    <citation type="submission" date="2021-06" db="EMBL/GenBank/DDBJ databases">
        <authorList>
            <person name="Kallberg Y."/>
            <person name="Tangrot J."/>
            <person name="Rosling A."/>
        </authorList>
    </citation>
    <scope>NUCLEOTIDE SEQUENCE</scope>
    <source>
        <strain evidence="10">MT106</strain>
    </source>
</reference>
<dbReference type="GO" id="GO:0070189">
    <property type="term" value="P:kynurenine metabolic process"/>
    <property type="evidence" value="ECO:0007669"/>
    <property type="project" value="UniProtKB-ARBA"/>
</dbReference>
<name>A0A9N9FHR9_9GLOM</name>
<accession>A0A9N9FHR9</accession>
<dbReference type="Proteomes" id="UP000789831">
    <property type="component" value="Unassembled WGS sequence"/>
</dbReference>
<dbReference type="Pfam" id="PF00155">
    <property type="entry name" value="Aminotran_1_2"/>
    <property type="match status" value="1"/>
</dbReference>
<keyword evidence="11" id="KW-1185">Reference proteome</keyword>
<dbReference type="InterPro" id="IPR051326">
    <property type="entry name" value="Kynurenine-oxoglutarate_AT"/>
</dbReference>
<dbReference type="Gene3D" id="3.90.1150.10">
    <property type="entry name" value="Aspartate Aminotransferase, domain 1"/>
    <property type="match status" value="1"/>
</dbReference>
<keyword evidence="5" id="KW-0032">Aminotransferase</keyword>
<proteinExistence type="inferred from homology"/>
<comment type="pathway">
    <text evidence="8">Amino-acid degradation; L-kynurenine degradation; kynurenate from L-kynurenine: step 1/2.</text>
</comment>
<evidence type="ECO:0000256" key="8">
    <source>
        <dbReference type="ARBA" id="ARBA00024016"/>
    </source>
</evidence>
<feature type="domain" description="Aminotransferase class I/classII large" evidence="9">
    <location>
        <begin position="59"/>
        <end position="436"/>
    </location>
</feature>
<dbReference type="EMBL" id="CAJVPL010000854">
    <property type="protein sequence ID" value="CAG8534955.1"/>
    <property type="molecule type" value="Genomic_DNA"/>
</dbReference>
<dbReference type="InterPro" id="IPR015422">
    <property type="entry name" value="PyrdxlP-dep_Trfase_small"/>
</dbReference>
<dbReference type="InterPro" id="IPR004839">
    <property type="entry name" value="Aminotransferase_I/II_large"/>
</dbReference>
<evidence type="ECO:0000256" key="7">
    <source>
        <dbReference type="ARBA" id="ARBA00022898"/>
    </source>
</evidence>
<dbReference type="InterPro" id="IPR015421">
    <property type="entry name" value="PyrdxlP-dep_Trfase_major"/>
</dbReference>
<dbReference type="GO" id="GO:0016212">
    <property type="term" value="F:kynurenine-oxoglutarate transaminase activity"/>
    <property type="evidence" value="ECO:0007669"/>
    <property type="project" value="UniProtKB-EC"/>
</dbReference>
<dbReference type="GO" id="GO:0005739">
    <property type="term" value="C:mitochondrion"/>
    <property type="evidence" value="ECO:0007669"/>
    <property type="project" value="TreeGrafter"/>
</dbReference>
<sequence>MLCWAHYRFRQRLIAKAEALGLRNSSRPKEILKKAERVANFEQDVWSIFSPLAAQLKAVNLGQGYMNFLPPDFIIESAKGVFSDNANNQYSHPKGRIRLRKALAKAYDPYFHNRNLDPETEIIVTAGANEGIFAIFAGYLDVGDEVILMEPFFDQYISNTTMNGGVPVYVPLRPKFDGNKVISSSEWRLDINELRAKITPKSKIIVLNTPHNPVGKVFSKEELIEIGQVAIKHNLLIISDEVYDRLYFRPDTHERIANLPGLWERTITVGSAGKTFGVTGWRVGWLIGHHHLIETALAAHTRIVFIANSPLQEAIAIGFEKADEHNFFDNQIALYEKKREKMIRPFADLGLPYTIPQGSYFLLVNTSKIRVPENYQVPEIIQKRPKDFKTCYWMAKEIGVVAIPPSEFYSLENQHLGENYARFAFCKTDEMLDEAAGLLKKLENYIID</sequence>
<dbReference type="FunFam" id="3.40.640.10:FF:000024">
    <property type="entry name" value="Kynurenine--oxoglutarate transaminase 3"/>
    <property type="match status" value="1"/>
</dbReference>
<comment type="subunit">
    <text evidence="3">Homodimer.</text>
</comment>
<protein>
    <recommendedName>
        <fullName evidence="4">kynurenine--oxoglutarate transaminase</fullName>
        <ecNumber evidence="4">2.6.1.7</ecNumber>
    </recommendedName>
</protein>
<dbReference type="OrthoDB" id="2414662at2759"/>
<dbReference type="EC" id="2.6.1.7" evidence="4"/>
<evidence type="ECO:0000313" key="10">
    <source>
        <dbReference type="EMBL" id="CAG8534955.1"/>
    </source>
</evidence>
<keyword evidence="6" id="KW-0808">Transferase</keyword>
<evidence type="ECO:0000256" key="4">
    <source>
        <dbReference type="ARBA" id="ARBA00012751"/>
    </source>
</evidence>